<organism evidence="2 3">
    <name type="scientific">Bifidobacterium pullorum subsp. saeculare DSM 6531 = LMG 14934</name>
    <dbReference type="NCBI Taxonomy" id="1437611"/>
    <lineage>
        <taxon>Bacteria</taxon>
        <taxon>Bacillati</taxon>
        <taxon>Actinomycetota</taxon>
        <taxon>Actinomycetes</taxon>
        <taxon>Bifidobacteriales</taxon>
        <taxon>Bifidobacteriaceae</taxon>
        <taxon>Bifidobacterium</taxon>
    </lineage>
</organism>
<protein>
    <submittedName>
        <fullName evidence="2">Uncharacterized protein</fullName>
    </submittedName>
</protein>
<accession>A0A087CQP1</accession>
<comment type="caution">
    <text evidence="2">The sequence shown here is derived from an EMBL/GenBank/DDBJ whole genome shotgun (WGS) entry which is preliminary data.</text>
</comment>
<evidence type="ECO:0000313" key="3">
    <source>
        <dbReference type="Proteomes" id="UP000029040"/>
    </source>
</evidence>
<dbReference type="Proteomes" id="UP000029040">
    <property type="component" value="Unassembled WGS sequence"/>
</dbReference>
<reference evidence="2 3" key="1">
    <citation type="submission" date="2014-03" db="EMBL/GenBank/DDBJ databases">
        <title>Genomics of Bifidobacteria.</title>
        <authorList>
            <person name="Ventura M."/>
            <person name="Milani C."/>
            <person name="Lugli G.A."/>
        </authorList>
    </citation>
    <scope>NUCLEOTIDE SEQUENCE [LARGE SCALE GENOMIC DNA]</scope>
    <source>
        <strain evidence="2 3">LMG 14934</strain>
    </source>
</reference>
<name>A0A087CQP1_9BIFI</name>
<feature type="region of interest" description="Disordered" evidence="1">
    <location>
        <begin position="1"/>
        <end position="26"/>
    </location>
</feature>
<dbReference type="EMBL" id="JGZM01000008">
    <property type="protein sequence ID" value="KFI85591.1"/>
    <property type="molecule type" value="Genomic_DNA"/>
</dbReference>
<evidence type="ECO:0000256" key="1">
    <source>
        <dbReference type="SAM" id="MobiDB-lite"/>
    </source>
</evidence>
<proteinExistence type="predicted"/>
<gene>
    <name evidence="2" type="ORF">BSAE_1449</name>
</gene>
<dbReference type="AlphaFoldDB" id="A0A087CQP1"/>
<evidence type="ECO:0000313" key="2">
    <source>
        <dbReference type="EMBL" id="KFI85591.1"/>
    </source>
</evidence>
<sequence>MPRPASRIVAGAFPSAGRRPPPYLTRRRNPVAAASDTLSVGKFTDGWYPRKGARQAGRNLNN</sequence>